<dbReference type="PRINTS" id="PR00119">
    <property type="entry name" value="CATATPASE"/>
</dbReference>
<dbReference type="GO" id="GO:0005524">
    <property type="term" value="F:ATP binding"/>
    <property type="evidence" value="ECO:0007669"/>
    <property type="project" value="UniProtKB-KW"/>
</dbReference>
<dbReference type="SFLD" id="SFLDS00003">
    <property type="entry name" value="Haloacid_Dehalogenase"/>
    <property type="match status" value="1"/>
</dbReference>
<keyword evidence="4" id="KW-1003">Cell membrane</keyword>
<keyword evidence="6 19" id="KW-0812">Transmembrane</keyword>
<evidence type="ECO:0000256" key="14">
    <source>
        <dbReference type="ARBA" id="ARBA00022967"/>
    </source>
</evidence>
<dbReference type="PANTHER" id="PTHR24093">
    <property type="entry name" value="CATION TRANSPORTING ATPASE"/>
    <property type="match status" value="1"/>
</dbReference>
<evidence type="ECO:0000256" key="13">
    <source>
        <dbReference type="ARBA" id="ARBA00022860"/>
    </source>
</evidence>
<dbReference type="GO" id="GO:0006825">
    <property type="term" value="P:copper ion transport"/>
    <property type="evidence" value="ECO:0007669"/>
    <property type="project" value="UniProtKB-KW"/>
</dbReference>
<evidence type="ECO:0000256" key="7">
    <source>
        <dbReference type="ARBA" id="ARBA00022723"/>
    </source>
</evidence>
<dbReference type="Pfam" id="PF08282">
    <property type="entry name" value="Hydrolase_3"/>
    <property type="match status" value="1"/>
</dbReference>
<dbReference type="GO" id="GO:0005516">
    <property type="term" value="F:calmodulin binding"/>
    <property type="evidence" value="ECO:0007669"/>
    <property type="project" value="UniProtKB-KW"/>
</dbReference>
<keyword evidence="15 19" id="KW-1133">Transmembrane helix</keyword>
<keyword evidence="17 19" id="KW-0406">Ion transport</keyword>
<feature type="transmembrane region" description="Helical" evidence="19">
    <location>
        <begin position="988"/>
        <end position="1008"/>
    </location>
</feature>
<evidence type="ECO:0000259" key="21">
    <source>
        <dbReference type="SMART" id="SM00831"/>
    </source>
</evidence>
<keyword evidence="12" id="KW-0460">Magnesium</keyword>
<comment type="catalytic activity">
    <reaction evidence="19">
        <text>Ca(2+)(in) + ATP + H2O = Ca(2+)(out) + ADP + phosphate + H(+)</text>
        <dbReference type="Rhea" id="RHEA:18105"/>
        <dbReference type="ChEBI" id="CHEBI:15377"/>
        <dbReference type="ChEBI" id="CHEBI:15378"/>
        <dbReference type="ChEBI" id="CHEBI:29108"/>
        <dbReference type="ChEBI" id="CHEBI:30616"/>
        <dbReference type="ChEBI" id="CHEBI:43474"/>
        <dbReference type="ChEBI" id="CHEBI:456216"/>
        <dbReference type="EC" id="7.2.2.10"/>
    </reaction>
</comment>
<evidence type="ECO:0000256" key="20">
    <source>
        <dbReference type="SAM" id="MobiDB-lite"/>
    </source>
</evidence>
<sequence>MGSKEEFEVNVGELRSLMELRNQEALDKINSEFGGIDGLCRKLRTDQLNGLPNEKAVLENHRSVFGRNEIPPVPAKSFFRLCWDAMKDVTLIILMIAAIVSLALSFYQPNDPKKHVDKSEQQAGWIEGAAIFIAVIVVVLVTAFNDWSKEKQFRGLQSKIETEHKFSVIRGGEAIDLPVHELVVGDVARVKYGDLLPADGILIQSNDLKIDESSLTGESDLIKKSPDRDPILLSGTHAMEGSGRMVITAVGVNSQTGIIMTLLGATKENGKDSKDNSKNSKENSKENSQQTKEERSQVALSGITINGDAKKVANGNAAASVVASEAAEENTKTKSVLQGKLSSLAIQIGYIGSIVAAATVIILIVRHCVSHYVIQHEEFNVSDLKHFIDYIIIGVTVLVIAVPEGLPLAITLALTYSVKKMMKDNNLVRHLDACETMGNATSICSDKTGTLTTNRMAVVQSYINEKFYREGHPKWEDLDEKTRHLLVEGISVNSGYNSQVLPPTTPGGQRTQVGNKTECGLLGFVLDLNQSFEEIRRRIPEEVLVKVYTFNSERKSMMTVIHKEGGGYRVYAKGASEIILARSKFMLGANGSAQKFEQPQLENMVKNVIEPMAADGLRTIGLAYKDFVTKDPSENEVLISGDIDWDNEQVIREGMTAIAIVGIQDPVRPEVPEAIARCQRAGITVRMVTGDNINTARSIATSCGILKPGADFLALESKEFNARIRDSDGKVSQQKLDQIWPRLRVLARAQPSDKYVLVKGIIDSKNTKNREVVAVTGDGTNDAPALKKADVGFAMGIAGTDVAKEASDIILTDDNFTSIVKAVMWGRNVYDSIAKFLQFQLTVNVVAVTIAFIGACSINDSPLKAVQMLWVNLIMDTLASLALATEMPTEDLLKRKPYGRTKSLISRTMVKNIVGHSIYQLTVLFIILFLGENLGLEVKRWPEQDDPPNIHFTVIFNAFVLMTLVNEINSRKIHGERNVFKGIFTNPLFCIIWITTLISQVLIVHFGGFWFKTKALGWKEWAICIAFGLGEIIWGQIIATIPSNILPKFFSFGRGEVQPTSILVTGEYDIPEAGVQLSKETGGIKPAHREARPGQILWLLGLTRLQTQILKELVEKR</sequence>
<dbReference type="SUPFAM" id="SSF81653">
    <property type="entry name" value="Calcium ATPase, transduction domain A"/>
    <property type="match status" value="1"/>
</dbReference>
<keyword evidence="13" id="KW-0112">Calmodulin-binding</keyword>
<feature type="compositionally biased region" description="Basic and acidic residues" evidence="20">
    <location>
        <begin position="268"/>
        <end position="296"/>
    </location>
</feature>
<evidence type="ECO:0000256" key="3">
    <source>
        <dbReference type="ARBA" id="ARBA00022448"/>
    </source>
</evidence>
<dbReference type="FunFam" id="3.40.50.1000:FF:000144">
    <property type="entry name" value="copper-transporting ATPase 1 isoform X2"/>
    <property type="match status" value="1"/>
</dbReference>
<evidence type="ECO:0000256" key="2">
    <source>
        <dbReference type="ARBA" id="ARBA00006124"/>
    </source>
</evidence>
<dbReference type="GO" id="GO:0046872">
    <property type="term" value="F:metal ion binding"/>
    <property type="evidence" value="ECO:0007669"/>
    <property type="project" value="UniProtKB-KW"/>
</dbReference>
<evidence type="ECO:0000256" key="4">
    <source>
        <dbReference type="ARBA" id="ARBA00022475"/>
    </source>
</evidence>
<dbReference type="FunFam" id="1.20.1110.10:FF:000033">
    <property type="entry name" value="Calcium-transporting ATPase"/>
    <property type="match status" value="1"/>
</dbReference>
<keyword evidence="3 19" id="KW-0813">Transport</keyword>
<keyword evidence="8 19" id="KW-0547">Nucleotide-binding</keyword>
<feature type="transmembrane region" description="Helical" evidence="19">
    <location>
        <begin position="1020"/>
        <end position="1041"/>
    </location>
</feature>
<keyword evidence="9" id="KW-0187">Copper transport</keyword>
<keyword evidence="16" id="KW-0186">Copper</keyword>
<evidence type="ECO:0000256" key="12">
    <source>
        <dbReference type="ARBA" id="ARBA00022842"/>
    </source>
</evidence>
<feature type="domain" description="Cation-transporting P-type ATPase N-terminal" evidence="21">
    <location>
        <begin position="32"/>
        <end position="106"/>
    </location>
</feature>
<dbReference type="SUPFAM" id="SSF56784">
    <property type="entry name" value="HAD-like"/>
    <property type="match status" value="1"/>
</dbReference>
<name>A0A914CDP8_9BILA</name>
<dbReference type="Gene3D" id="3.40.1110.10">
    <property type="entry name" value="Calcium-transporting ATPase, cytoplasmic domain N"/>
    <property type="match status" value="1"/>
</dbReference>
<evidence type="ECO:0000256" key="11">
    <source>
        <dbReference type="ARBA" id="ARBA00022840"/>
    </source>
</evidence>
<dbReference type="InterPro" id="IPR023299">
    <property type="entry name" value="ATPase_P-typ_cyto_dom_N"/>
</dbReference>
<proteinExistence type="inferred from homology"/>
<dbReference type="InterPro" id="IPR006408">
    <property type="entry name" value="P-type_ATPase_IIB"/>
</dbReference>
<evidence type="ECO:0000256" key="1">
    <source>
        <dbReference type="ARBA" id="ARBA00004651"/>
    </source>
</evidence>
<dbReference type="GO" id="GO:0005388">
    <property type="term" value="F:P-type calcium transporter activity"/>
    <property type="evidence" value="ECO:0007669"/>
    <property type="project" value="UniProtKB-EC"/>
</dbReference>
<dbReference type="CDD" id="cd02081">
    <property type="entry name" value="P-type_ATPase_Ca_PMCA-like"/>
    <property type="match status" value="1"/>
</dbReference>
<keyword evidence="11 19" id="KW-0067">ATP-binding</keyword>
<dbReference type="WBParaSite" id="ACRNAN_Path_912.g3505.t1">
    <property type="protein sequence ID" value="ACRNAN_Path_912.g3505.t1"/>
    <property type="gene ID" value="ACRNAN_Path_912.g3505"/>
</dbReference>
<dbReference type="EC" id="7.2.2.10" evidence="19"/>
<dbReference type="InterPro" id="IPR036412">
    <property type="entry name" value="HAD-like_sf"/>
</dbReference>
<dbReference type="InterPro" id="IPR001757">
    <property type="entry name" value="P_typ_ATPase"/>
</dbReference>
<dbReference type="FunFam" id="2.70.150.10:FF:000001">
    <property type="entry name" value="Calcium-transporting ATPase"/>
    <property type="match status" value="1"/>
</dbReference>
<evidence type="ECO:0000256" key="19">
    <source>
        <dbReference type="RuleBase" id="RU361146"/>
    </source>
</evidence>
<dbReference type="InterPro" id="IPR018303">
    <property type="entry name" value="ATPase_P-typ_P_site"/>
</dbReference>
<dbReference type="SUPFAM" id="SSF81665">
    <property type="entry name" value="Calcium ATPase, transmembrane domain M"/>
    <property type="match status" value="1"/>
</dbReference>
<feature type="transmembrane region" description="Helical" evidence="19">
    <location>
        <begin position="909"/>
        <end position="930"/>
    </location>
</feature>
<keyword evidence="18 19" id="KW-0472">Membrane</keyword>
<evidence type="ECO:0000256" key="9">
    <source>
        <dbReference type="ARBA" id="ARBA00022796"/>
    </source>
</evidence>
<dbReference type="InterPro" id="IPR044492">
    <property type="entry name" value="P_typ_ATPase_HD_dom"/>
</dbReference>
<evidence type="ECO:0000313" key="23">
    <source>
        <dbReference type="WBParaSite" id="ACRNAN_Path_912.g3505.t1"/>
    </source>
</evidence>
<dbReference type="SMART" id="SM00831">
    <property type="entry name" value="Cation_ATPase_N"/>
    <property type="match status" value="1"/>
</dbReference>
<evidence type="ECO:0000256" key="18">
    <source>
        <dbReference type="ARBA" id="ARBA00023136"/>
    </source>
</evidence>
<dbReference type="PANTHER" id="PTHR24093:SF451">
    <property type="entry name" value="CALCIUM-TRANSPORTING ATPASE"/>
    <property type="match status" value="1"/>
</dbReference>
<comment type="similarity">
    <text evidence="2">Belongs to the cation transport ATPase (P-type) (TC 3.A.3) family. Type IIB subfamily.</text>
</comment>
<dbReference type="InterPro" id="IPR023214">
    <property type="entry name" value="HAD_sf"/>
</dbReference>
<feature type="transmembrane region" description="Helical" evidence="19">
    <location>
        <begin position="836"/>
        <end position="855"/>
    </location>
</feature>
<dbReference type="GO" id="GO:0051480">
    <property type="term" value="P:regulation of cytosolic calcium ion concentration"/>
    <property type="evidence" value="ECO:0007669"/>
    <property type="project" value="TreeGrafter"/>
</dbReference>
<dbReference type="Pfam" id="PF13246">
    <property type="entry name" value="Cation_ATPase"/>
    <property type="match status" value="1"/>
</dbReference>
<evidence type="ECO:0000256" key="10">
    <source>
        <dbReference type="ARBA" id="ARBA00022837"/>
    </source>
</evidence>
<feature type="transmembrane region" description="Helical" evidence="19">
    <location>
        <begin position="387"/>
        <end position="414"/>
    </location>
</feature>
<dbReference type="InterPro" id="IPR059000">
    <property type="entry name" value="ATPase_P-type_domA"/>
</dbReference>
<dbReference type="FunFam" id="3.40.1110.10:FF:000147">
    <property type="entry name" value="Calcium-transporting ATPase"/>
    <property type="match status" value="1"/>
</dbReference>
<dbReference type="AlphaFoldDB" id="A0A914CDP8"/>
<organism evidence="22 23">
    <name type="scientific">Acrobeloides nanus</name>
    <dbReference type="NCBI Taxonomy" id="290746"/>
    <lineage>
        <taxon>Eukaryota</taxon>
        <taxon>Metazoa</taxon>
        <taxon>Ecdysozoa</taxon>
        <taxon>Nematoda</taxon>
        <taxon>Chromadorea</taxon>
        <taxon>Rhabditida</taxon>
        <taxon>Tylenchina</taxon>
        <taxon>Cephalobomorpha</taxon>
        <taxon>Cephaloboidea</taxon>
        <taxon>Cephalobidae</taxon>
        <taxon>Acrobeloides</taxon>
    </lineage>
</organism>
<dbReference type="SFLD" id="SFLDG00002">
    <property type="entry name" value="C1.7:_P-type_atpase_like"/>
    <property type="match status" value="1"/>
</dbReference>
<dbReference type="GO" id="GO:0016887">
    <property type="term" value="F:ATP hydrolysis activity"/>
    <property type="evidence" value="ECO:0007669"/>
    <property type="project" value="InterPro"/>
</dbReference>
<dbReference type="Gene3D" id="2.70.150.10">
    <property type="entry name" value="Calcium-transporting ATPase, cytoplasmic transduction domain A"/>
    <property type="match status" value="1"/>
</dbReference>
<evidence type="ECO:0000313" key="22">
    <source>
        <dbReference type="Proteomes" id="UP000887540"/>
    </source>
</evidence>
<evidence type="ECO:0000256" key="8">
    <source>
        <dbReference type="ARBA" id="ARBA00022741"/>
    </source>
</evidence>
<reference evidence="23" key="1">
    <citation type="submission" date="2022-11" db="UniProtKB">
        <authorList>
            <consortium name="WormBaseParasite"/>
        </authorList>
    </citation>
    <scope>IDENTIFICATION</scope>
</reference>
<comment type="subcellular location">
    <subcellularLocation>
        <location evidence="1">Cell membrane</location>
        <topology evidence="1">Multi-pass membrane protein</topology>
    </subcellularLocation>
    <subcellularLocation>
        <location evidence="19">Membrane</location>
        <topology evidence="19">Multi-pass membrane protein</topology>
    </subcellularLocation>
</comment>
<dbReference type="GO" id="GO:0005886">
    <property type="term" value="C:plasma membrane"/>
    <property type="evidence" value="ECO:0007669"/>
    <property type="project" value="UniProtKB-SubCell"/>
</dbReference>
<dbReference type="InterPro" id="IPR008250">
    <property type="entry name" value="ATPase_P-typ_transduc_dom_A_sf"/>
</dbReference>
<protein>
    <recommendedName>
        <fullName evidence="19">Calcium-transporting ATPase</fullName>
        <ecNumber evidence="19">7.2.2.10</ecNumber>
    </recommendedName>
</protein>
<dbReference type="Pfam" id="PF00690">
    <property type="entry name" value="Cation_ATPase_N"/>
    <property type="match status" value="1"/>
</dbReference>
<feature type="transmembrane region" description="Helical" evidence="19">
    <location>
        <begin position="950"/>
        <end position="968"/>
    </location>
</feature>
<dbReference type="NCBIfam" id="TIGR01517">
    <property type="entry name" value="ATPase-IIB_Ca"/>
    <property type="match status" value="1"/>
</dbReference>
<comment type="function">
    <text evidence="19">Catalyzes the hydrolysis of ATP coupled with the transport of calcium.</text>
</comment>
<evidence type="ECO:0000256" key="16">
    <source>
        <dbReference type="ARBA" id="ARBA00023008"/>
    </source>
</evidence>
<feature type="transmembrane region" description="Helical" evidence="19">
    <location>
        <begin position="128"/>
        <end position="147"/>
    </location>
</feature>
<dbReference type="FunFam" id="1.20.1110.10:FF:000002">
    <property type="entry name" value="Calcium-transporting ATPase"/>
    <property type="match status" value="1"/>
</dbReference>
<feature type="region of interest" description="Disordered" evidence="20">
    <location>
        <begin position="268"/>
        <end position="297"/>
    </location>
</feature>
<dbReference type="Gene3D" id="3.40.50.1000">
    <property type="entry name" value="HAD superfamily/HAD-like"/>
    <property type="match status" value="1"/>
</dbReference>
<comment type="caution">
    <text evidence="19">Lacks conserved residue(s) required for the propagation of feature annotation.</text>
</comment>
<dbReference type="InterPro" id="IPR006068">
    <property type="entry name" value="ATPase_P-typ_cation-transptr_C"/>
</dbReference>
<keyword evidence="7" id="KW-0479">Metal-binding</keyword>
<dbReference type="PROSITE" id="PS00154">
    <property type="entry name" value="ATPASE_E1_E2"/>
    <property type="match status" value="1"/>
</dbReference>
<dbReference type="Proteomes" id="UP000887540">
    <property type="component" value="Unplaced"/>
</dbReference>
<evidence type="ECO:0000256" key="5">
    <source>
        <dbReference type="ARBA" id="ARBA00022568"/>
    </source>
</evidence>
<feature type="transmembrane region" description="Helical" evidence="19">
    <location>
        <begin position="344"/>
        <end position="367"/>
    </location>
</feature>
<evidence type="ECO:0000256" key="17">
    <source>
        <dbReference type="ARBA" id="ARBA00023065"/>
    </source>
</evidence>
<dbReference type="SUPFAM" id="SSF81660">
    <property type="entry name" value="Metal cation-transporting ATPase, ATP-binding domain N"/>
    <property type="match status" value="1"/>
</dbReference>
<feature type="transmembrane region" description="Helical" evidence="19">
    <location>
        <begin position="89"/>
        <end position="108"/>
    </location>
</feature>
<keyword evidence="10 19" id="KW-0106">Calcium</keyword>
<dbReference type="InterPro" id="IPR023298">
    <property type="entry name" value="ATPase_P-typ_TM_dom_sf"/>
</dbReference>
<evidence type="ECO:0000256" key="15">
    <source>
        <dbReference type="ARBA" id="ARBA00022989"/>
    </source>
</evidence>
<dbReference type="InterPro" id="IPR004014">
    <property type="entry name" value="ATPase_P-typ_cation-transptr_N"/>
</dbReference>
<keyword evidence="5 19" id="KW-0109">Calcium transport</keyword>
<dbReference type="NCBIfam" id="TIGR01494">
    <property type="entry name" value="ATPase_P-type"/>
    <property type="match status" value="3"/>
</dbReference>
<dbReference type="FunFam" id="1.20.1110.10:FF:000001">
    <property type="entry name" value="Calcium-transporting ATPase"/>
    <property type="match status" value="1"/>
</dbReference>
<dbReference type="Pfam" id="PF00122">
    <property type="entry name" value="E1-E2_ATPase"/>
    <property type="match status" value="1"/>
</dbReference>
<dbReference type="Pfam" id="PF00689">
    <property type="entry name" value="Cation_ATPase_C"/>
    <property type="match status" value="1"/>
</dbReference>
<keyword evidence="14" id="KW-1278">Translocase</keyword>
<keyword evidence="22" id="KW-1185">Reference proteome</keyword>
<evidence type="ECO:0000256" key="6">
    <source>
        <dbReference type="ARBA" id="ARBA00022692"/>
    </source>
</evidence>
<dbReference type="Gene3D" id="1.20.1110.10">
    <property type="entry name" value="Calcium-transporting ATPase, transmembrane domain"/>
    <property type="match status" value="3"/>
</dbReference>
<dbReference type="SFLD" id="SFLDF00027">
    <property type="entry name" value="p-type_atpase"/>
    <property type="match status" value="1"/>
</dbReference>
<accession>A0A914CDP8</accession>